<reference evidence="5 6" key="1">
    <citation type="submission" date="2016-10" db="EMBL/GenBank/DDBJ databases">
        <authorList>
            <person name="Varghese N."/>
            <person name="Submissions S."/>
        </authorList>
    </citation>
    <scope>NUCLEOTIDE SEQUENCE [LARGE SCALE GENOMIC DNA]</scope>
    <source>
        <strain evidence="5 6">DSM 17997</strain>
    </source>
</reference>
<sequence>MKAKLLERRNPFDKSFTSVIHSFPYFLDIWHYHPEMELVYISKSSGTRFIGDSIQPFSPGELVLIGEDLPHLWQNDQAYFEKGSELKAEAITIHFKKEFAGKEFLEIPEMKEIAELFQRAGQGIVFSPKVAESARELMLGIHRESGFIRLKLFLELLQMLVEESEYSLLSTKGFINPGENLGDTRIDRVYSYTFNNFRKNITLEEVADISNLNPTAFCRFFKKATKKNYSKFLNEIRIGYACKLLLEQKLNISEVGYESGFNNLSNFNRQFRNILGLSPSAYLQKHQKHN</sequence>
<dbReference type="Gene3D" id="2.60.120.10">
    <property type="entry name" value="Jelly Rolls"/>
    <property type="match status" value="1"/>
</dbReference>
<organism evidence="5 6">
    <name type="scientific">Rhodonellum ikkaensis</name>
    <dbReference type="NCBI Taxonomy" id="336829"/>
    <lineage>
        <taxon>Bacteria</taxon>
        <taxon>Pseudomonadati</taxon>
        <taxon>Bacteroidota</taxon>
        <taxon>Cytophagia</taxon>
        <taxon>Cytophagales</taxon>
        <taxon>Cytophagaceae</taxon>
        <taxon>Rhodonellum</taxon>
    </lineage>
</organism>
<dbReference type="SUPFAM" id="SSF51182">
    <property type="entry name" value="RmlC-like cupins"/>
    <property type="match status" value="1"/>
</dbReference>
<evidence type="ECO:0000256" key="3">
    <source>
        <dbReference type="ARBA" id="ARBA00023163"/>
    </source>
</evidence>
<keyword evidence="6" id="KW-1185">Reference proteome</keyword>
<keyword evidence="3" id="KW-0804">Transcription</keyword>
<evidence type="ECO:0000259" key="4">
    <source>
        <dbReference type="PROSITE" id="PS01124"/>
    </source>
</evidence>
<dbReference type="Pfam" id="PF12833">
    <property type="entry name" value="HTH_18"/>
    <property type="match status" value="1"/>
</dbReference>
<dbReference type="GO" id="GO:0003677">
    <property type="term" value="F:DNA binding"/>
    <property type="evidence" value="ECO:0007669"/>
    <property type="project" value="UniProtKB-KW"/>
</dbReference>
<dbReference type="InterPro" id="IPR014710">
    <property type="entry name" value="RmlC-like_jellyroll"/>
</dbReference>
<dbReference type="Proteomes" id="UP000199663">
    <property type="component" value="Unassembled WGS sequence"/>
</dbReference>
<dbReference type="PROSITE" id="PS01124">
    <property type="entry name" value="HTH_ARAC_FAMILY_2"/>
    <property type="match status" value="1"/>
</dbReference>
<dbReference type="InterPro" id="IPR020449">
    <property type="entry name" value="Tscrpt_reg_AraC-type_HTH"/>
</dbReference>
<dbReference type="InterPro" id="IPR009057">
    <property type="entry name" value="Homeodomain-like_sf"/>
</dbReference>
<comment type="caution">
    <text evidence="5">The sequence shown here is derived from an EMBL/GenBank/DDBJ whole genome shotgun (WGS) entry which is preliminary data.</text>
</comment>
<dbReference type="PANTHER" id="PTHR43280:SF27">
    <property type="entry name" value="TRANSCRIPTIONAL REGULATOR MTLR"/>
    <property type="match status" value="1"/>
</dbReference>
<dbReference type="PROSITE" id="PS00041">
    <property type="entry name" value="HTH_ARAC_FAMILY_1"/>
    <property type="match status" value="1"/>
</dbReference>
<dbReference type="SMART" id="SM00342">
    <property type="entry name" value="HTH_ARAC"/>
    <property type="match status" value="1"/>
</dbReference>
<feature type="domain" description="HTH araC/xylS-type" evidence="4">
    <location>
        <begin position="187"/>
        <end position="285"/>
    </location>
</feature>
<evidence type="ECO:0000313" key="6">
    <source>
        <dbReference type="Proteomes" id="UP000199663"/>
    </source>
</evidence>
<accession>A0A1H3S555</accession>
<evidence type="ECO:0000256" key="1">
    <source>
        <dbReference type="ARBA" id="ARBA00023015"/>
    </source>
</evidence>
<dbReference type="EMBL" id="FNQC01000010">
    <property type="protein sequence ID" value="SDZ32920.1"/>
    <property type="molecule type" value="Genomic_DNA"/>
</dbReference>
<dbReference type="CDD" id="cd06976">
    <property type="entry name" value="cupin_MtlR-like_N"/>
    <property type="match status" value="1"/>
</dbReference>
<dbReference type="InterPro" id="IPR011051">
    <property type="entry name" value="RmlC_Cupin_sf"/>
</dbReference>
<dbReference type="InterPro" id="IPR018060">
    <property type="entry name" value="HTH_AraC"/>
</dbReference>
<dbReference type="Gene3D" id="1.10.10.60">
    <property type="entry name" value="Homeodomain-like"/>
    <property type="match status" value="2"/>
</dbReference>
<protein>
    <submittedName>
        <fullName evidence="5">AraC-type DNA-binding protein</fullName>
    </submittedName>
</protein>
<evidence type="ECO:0000313" key="5">
    <source>
        <dbReference type="EMBL" id="SDZ32920.1"/>
    </source>
</evidence>
<keyword evidence="1" id="KW-0805">Transcription regulation</keyword>
<gene>
    <name evidence="5" type="ORF">SAMN05444412_110108</name>
</gene>
<dbReference type="RefSeq" id="WP_019598638.1">
    <property type="nucleotide sequence ID" value="NZ_FNQC01000010.1"/>
</dbReference>
<name>A0A1H3S555_9BACT</name>
<dbReference type="SUPFAM" id="SSF46689">
    <property type="entry name" value="Homeodomain-like"/>
    <property type="match status" value="2"/>
</dbReference>
<keyword evidence="2 5" id="KW-0238">DNA-binding</keyword>
<evidence type="ECO:0000256" key="2">
    <source>
        <dbReference type="ARBA" id="ARBA00023125"/>
    </source>
</evidence>
<dbReference type="InterPro" id="IPR018062">
    <property type="entry name" value="HTH_AraC-typ_CS"/>
</dbReference>
<proteinExistence type="predicted"/>
<dbReference type="PRINTS" id="PR00032">
    <property type="entry name" value="HTHARAC"/>
</dbReference>
<dbReference type="PANTHER" id="PTHR43280">
    <property type="entry name" value="ARAC-FAMILY TRANSCRIPTIONAL REGULATOR"/>
    <property type="match status" value="1"/>
</dbReference>